<evidence type="ECO:0000313" key="3">
    <source>
        <dbReference type="EMBL" id="TCW18427.1"/>
    </source>
</evidence>
<dbReference type="Pfam" id="PF01548">
    <property type="entry name" value="DEDD_Tnp_IS110"/>
    <property type="match status" value="1"/>
</dbReference>
<dbReference type="AlphaFoldDB" id="A0A4R3ZN41"/>
<dbReference type="GO" id="GO:0003677">
    <property type="term" value="F:DNA binding"/>
    <property type="evidence" value="ECO:0007669"/>
    <property type="project" value="InterPro"/>
</dbReference>
<reference evidence="3 4" key="1">
    <citation type="submission" date="2019-03" db="EMBL/GenBank/DDBJ databases">
        <title>Root nodule microbial communities of legume samples collected from USA, Mexico and Botswana.</title>
        <authorList>
            <person name="Hirsch A."/>
        </authorList>
    </citation>
    <scope>NUCLEOTIDE SEQUENCE [LARGE SCALE GENOMIC DNA]</scope>
    <source>
        <strain evidence="3 4">55</strain>
    </source>
</reference>
<evidence type="ECO:0000259" key="2">
    <source>
        <dbReference type="Pfam" id="PF02371"/>
    </source>
</evidence>
<name>A0A4R3ZN41_9ACTN</name>
<accession>A0A4R3ZN41</accession>
<feature type="domain" description="Transposase IS116/IS110/IS902 C-terminal" evidence="2">
    <location>
        <begin position="286"/>
        <end position="371"/>
    </location>
</feature>
<dbReference type="PANTHER" id="PTHR33055">
    <property type="entry name" value="TRANSPOSASE FOR INSERTION SEQUENCE ELEMENT IS1111A"/>
    <property type="match status" value="1"/>
</dbReference>
<dbReference type="RefSeq" id="WP_329438463.1">
    <property type="nucleotide sequence ID" value="NZ_CP143053.1"/>
</dbReference>
<dbReference type="Proteomes" id="UP000295805">
    <property type="component" value="Unassembled WGS sequence"/>
</dbReference>
<evidence type="ECO:0000259" key="1">
    <source>
        <dbReference type="Pfam" id="PF01548"/>
    </source>
</evidence>
<gene>
    <name evidence="3" type="ORF">EDD19_1651</name>
</gene>
<dbReference type="InterPro" id="IPR047650">
    <property type="entry name" value="Transpos_IS110"/>
</dbReference>
<proteinExistence type="predicted"/>
<dbReference type="InterPro" id="IPR003346">
    <property type="entry name" value="Transposase_20"/>
</dbReference>
<sequence>MTSTGTVHSPTTIQARAGIDCAIVANHQCELIEYRDDGTTRTTRKTIPSTAAGMNELTRFLAAVDVAVDVVAEPTSLTWVGIQAAVGAAGGRFYLIGTRHSSRLRAAVAGKNKSDVIDAHLLAKALDLFDLEPLVVADVGSEAIKRSALSRGDARVHYDQCWRRLRSYVAATVPDIDKILAGSRTRTLAVLGRWPDLRALARAHRSTITAVLREHSYCGGRQEQIADQLRSAAAAWVGILRDYYDLDFWALKVAGMLADIDQAADRFDRYTEQLDGLWHAFYGPDDLLLSVPGTGPITAATIRGWLGDGSRFARPEDFASYCGLTPSNWSSGTMEHKHRAISKEGPSALRMAVFLAANAARTSDPQLARVYHRLMVDKGQHHNKAVCAVARKLAERMWIVVHRNAPYEYRDDDGAILDITQARAIVRERYQVPAEVRARHRNHTTAQRRARLAA</sequence>
<organism evidence="3 4">
    <name type="scientific">Dietzia cinnamea</name>
    <dbReference type="NCBI Taxonomy" id="321318"/>
    <lineage>
        <taxon>Bacteria</taxon>
        <taxon>Bacillati</taxon>
        <taxon>Actinomycetota</taxon>
        <taxon>Actinomycetes</taxon>
        <taxon>Mycobacteriales</taxon>
        <taxon>Dietziaceae</taxon>
        <taxon>Dietzia</taxon>
    </lineage>
</organism>
<dbReference type="NCBIfam" id="NF033542">
    <property type="entry name" value="transpos_IS110"/>
    <property type="match status" value="1"/>
</dbReference>
<dbReference type="GO" id="GO:0004803">
    <property type="term" value="F:transposase activity"/>
    <property type="evidence" value="ECO:0007669"/>
    <property type="project" value="InterPro"/>
</dbReference>
<dbReference type="InterPro" id="IPR002525">
    <property type="entry name" value="Transp_IS110-like_N"/>
</dbReference>
<feature type="domain" description="Transposase IS110-like N-terminal" evidence="1">
    <location>
        <begin position="17"/>
        <end position="157"/>
    </location>
</feature>
<protein>
    <submittedName>
        <fullName evidence="3">Transposase</fullName>
    </submittedName>
</protein>
<comment type="caution">
    <text evidence="3">The sequence shown here is derived from an EMBL/GenBank/DDBJ whole genome shotgun (WGS) entry which is preliminary data.</text>
</comment>
<dbReference type="GO" id="GO:0006313">
    <property type="term" value="P:DNA transposition"/>
    <property type="evidence" value="ECO:0007669"/>
    <property type="project" value="InterPro"/>
</dbReference>
<dbReference type="Pfam" id="PF02371">
    <property type="entry name" value="Transposase_20"/>
    <property type="match status" value="1"/>
</dbReference>
<evidence type="ECO:0000313" key="4">
    <source>
        <dbReference type="Proteomes" id="UP000295805"/>
    </source>
</evidence>
<dbReference type="GeneID" id="89530441"/>
<dbReference type="EMBL" id="SMCX01000065">
    <property type="protein sequence ID" value="TCW18427.1"/>
    <property type="molecule type" value="Genomic_DNA"/>
</dbReference>